<dbReference type="Gene3D" id="1.25.10.10">
    <property type="entry name" value="Leucine-rich Repeat Variant"/>
    <property type="match status" value="1"/>
</dbReference>
<accession>A0A0A9K9K6</accession>
<dbReference type="AlphaFoldDB" id="A0A0A9K9K6"/>
<evidence type="ECO:0000256" key="1">
    <source>
        <dbReference type="ARBA" id="ARBA00022786"/>
    </source>
</evidence>
<keyword evidence="1" id="KW-0833">Ubl conjugation pathway</keyword>
<dbReference type="InterPro" id="IPR016024">
    <property type="entry name" value="ARM-type_fold"/>
</dbReference>
<sequence>MIDENKVAIGSLGGIAPLVELLKNGTIRGKKDAATAIFNLILNHSNKFRAMEEGIVTALLKILNNKKLGMVDEALSIFLLLASHPSCRSEVGTTSFVEIIVQIIKEGTPKNKECALSVLLELGLNNNSLMVHALGFGLHEHLSDIAKTGTSRAQRKANSLIQLSRKCS</sequence>
<reference evidence="2" key="1">
    <citation type="submission" date="2014-09" db="EMBL/GenBank/DDBJ databases">
        <authorList>
            <person name="Magalhaes I.L.F."/>
            <person name="Oliveira U."/>
            <person name="Santos F.R."/>
            <person name="Vidigal T.H.D.A."/>
            <person name="Brescovit A.D."/>
            <person name="Santos A.J."/>
        </authorList>
    </citation>
    <scope>NUCLEOTIDE SEQUENCE</scope>
    <source>
        <tissue evidence="2">Shoot tissue taken approximately 20 cm above the soil surface</tissue>
    </source>
</reference>
<dbReference type="InterPro" id="IPR011989">
    <property type="entry name" value="ARM-like"/>
</dbReference>
<proteinExistence type="predicted"/>
<dbReference type="InterPro" id="IPR000225">
    <property type="entry name" value="Armadillo"/>
</dbReference>
<dbReference type="Pfam" id="PF00514">
    <property type="entry name" value="Arm"/>
    <property type="match status" value="1"/>
</dbReference>
<protein>
    <submittedName>
        <fullName evidence="2">Uncharacterized protein</fullName>
    </submittedName>
</protein>
<organism evidence="2">
    <name type="scientific">Arundo donax</name>
    <name type="common">Giant reed</name>
    <name type="synonym">Donax arundinaceus</name>
    <dbReference type="NCBI Taxonomy" id="35708"/>
    <lineage>
        <taxon>Eukaryota</taxon>
        <taxon>Viridiplantae</taxon>
        <taxon>Streptophyta</taxon>
        <taxon>Embryophyta</taxon>
        <taxon>Tracheophyta</taxon>
        <taxon>Spermatophyta</taxon>
        <taxon>Magnoliopsida</taxon>
        <taxon>Liliopsida</taxon>
        <taxon>Poales</taxon>
        <taxon>Poaceae</taxon>
        <taxon>PACMAD clade</taxon>
        <taxon>Arundinoideae</taxon>
        <taxon>Arundineae</taxon>
        <taxon>Arundo</taxon>
    </lineage>
</organism>
<dbReference type="PANTHER" id="PTHR23315:SF49">
    <property type="entry name" value="RING-TYPE E3 UBIQUITIN TRANSFERASE"/>
    <property type="match status" value="1"/>
</dbReference>
<name>A0A0A9K9K6_ARUDO</name>
<evidence type="ECO:0000313" key="2">
    <source>
        <dbReference type="EMBL" id="JAD89725.1"/>
    </source>
</evidence>
<dbReference type="PANTHER" id="PTHR23315">
    <property type="entry name" value="U BOX DOMAIN-CONTAINING"/>
    <property type="match status" value="1"/>
</dbReference>
<dbReference type="SUPFAM" id="SSF48371">
    <property type="entry name" value="ARM repeat"/>
    <property type="match status" value="1"/>
</dbReference>
<reference evidence="2" key="2">
    <citation type="journal article" date="2015" name="Data Brief">
        <title>Shoot transcriptome of the giant reed, Arundo donax.</title>
        <authorList>
            <person name="Barrero R.A."/>
            <person name="Guerrero F.D."/>
            <person name="Moolhuijzen P."/>
            <person name="Goolsby J.A."/>
            <person name="Tidwell J."/>
            <person name="Bellgard S.E."/>
            <person name="Bellgard M.I."/>
        </authorList>
    </citation>
    <scope>NUCLEOTIDE SEQUENCE</scope>
    <source>
        <tissue evidence="2">Shoot tissue taken approximately 20 cm above the soil surface</tissue>
    </source>
</reference>
<dbReference type="EMBL" id="GBRH01208170">
    <property type="protein sequence ID" value="JAD89725.1"/>
    <property type="molecule type" value="Transcribed_RNA"/>
</dbReference>